<keyword evidence="10 13" id="KW-0472">Membrane</keyword>
<accession>A0A1H1LC46</accession>
<evidence type="ECO:0000256" key="12">
    <source>
        <dbReference type="PIRSR" id="PIRSR000018-51"/>
    </source>
</evidence>
<comment type="subcellular location">
    <subcellularLocation>
        <location evidence="1">Cell membrane</location>
    </subcellularLocation>
</comment>
<dbReference type="GO" id="GO:0005506">
    <property type="term" value="F:iron ion binding"/>
    <property type="evidence" value="ECO:0007669"/>
    <property type="project" value="InterPro"/>
</dbReference>
<keyword evidence="13" id="KW-1133">Transmembrane helix</keyword>
<feature type="binding site" description="axial binding residue" evidence="12">
    <location>
        <position position="51"/>
    </location>
    <ligand>
        <name>heme c</name>
        <dbReference type="ChEBI" id="CHEBI:61717"/>
        <label>1</label>
    </ligand>
    <ligandPart>
        <name>Fe</name>
        <dbReference type="ChEBI" id="CHEBI:18248"/>
    </ligandPart>
</feature>
<evidence type="ECO:0000256" key="11">
    <source>
        <dbReference type="PIRSR" id="PIRSR000018-50"/>
    </source>
</evidence>
<keyword evidence="13" id="KW-0812">Transmembrane</keyword>
<evidence type="ECO:0000256" key="14">
    <source>
        <dbReference type="SAM" id="SignalP"/>
    </source>
</evidence>
<evidence type="ECO:0000313" key="17">
    <source>
        <dbReference type="Proteomes" id="UP000243426"/>
    </source>
</evidence>
<dbReference type="InterPro" id="IPR014353">
    <property type="entry name" value="Membr-bd_ADH_cyt_c"/>
</dbReference>
<keyword evidence="17" id="KW-1185">Reference proteome</keyword>
<dbReference type="AlphaFoldDB" id="A0A1H1LC46"/>
<dbReference type="InterPro" id="IPR009056">
    <property type="entry name" value="Cyt_c-like_dom"/>
</dbReference>
<gene>
    <name evidence="16" type="ORF">SAMN05216198_0184</name>
</gene>
<feature type="domain" description="Cytochrome c" evidence="15">
    <location>
        <begin position="331"/>
        <end position="419"/>
    </location>
</feature>
<feature type="binding site" description="axial binding residue" evidence="12">
    <location>
        <position position="192"/>
    </location>
    <ligand>
        <name>heme c</name>
        <dbReference type="ChEBI" id="CHEBI:61717"/>
        <label>2</label>
    </ligand>
    <ligandPart>
        <name>Fe</name>
        <dbReference type="ChEBI" id="CHEBI:18248"/>
    </ligandPart>
</feature>
<keyword evidence="6 14" id="KW-0732">Signal</keyword>
<feature type="chain" id="PRO_5009253291" evidence="14">
    <location>
        <begin position="25"/>
        <end position="492"/>
    </location>
</feature>
<evidence type="ECO:0000256" key="1">
    <source>
        <dbReference type="ARBA" id="ARBA00004236"/>
    </source>
</evidence>
<evidence type="ECO:0000313" key="16">
    <source>
        <dbReference type="EMBL" id="SDR72134.1"/>
    </source>
</evidence>
<dbReference type="OrthoDB" id="9811281at2"/>
<keyword evidence="8" id="KW-0249">Electron transport</keyword>
<dbReference type="Proteomes" id="UP000243426">
    <property type="component" value="Chromosome I"/>
</dbReference>
<dbReference type="InterPro" id="IPR051459">
    <property type="entry name" value="Cytochrome_c-type_DH"/>
</dbReference>
<dbReference type="RefSeq" id="WP_090271607.1">
    <property type="nucleotide sequence ID" value="NZ_LT629748.1"/>
</dbReference>
<feature type="binding site" description="covalent" evidence="11">
    <location>
        <position position="191"/>
    </location>
    <ligand>
        <name>heme c</name>
        <dbReference type="ChEBI" id="CHEBI:61717"/>
        <label>2</label>
    </ligand>
</feature>
<dbReference type="GO" id="GO:0005886">
    <property type="term" value="C:plasma membrane"/>
    <property type="evidence" value="ECO:0007669"/>
    <property type="project" value="UniProtKB-SubCell"/>
</dbReference>
<dbReference type="Pfam" id="PF13442">
    <property type="entry name" value="Cytochrome_CBB3"/>
    <property type="match status" value="1"/>
</dbReference>
<dbReference type="PANTHER" id="PTHR35008">
    <property type="entry name" value="BLL4482 PROTEIN-RELATED"/>
    <property type="match status" value="1"/>
</dbReference>
<dbReference type="PANTHER" id="PTHR35008:SF8">
    <property type="entry name" value="ALCOHOL DEHYDROGENASE CYTOCHROME C SUBUNIT"/>
    <property type="match status" value="1"/>
</dbReference>
<feature type="transmembrane region" description="Helical" evidence="13">
    <location>
        <begin position="451"/>
        <end position="472"/>
    </location>
</feature>
<keyword evidence="3" id="KW-1003">Cell membrane</keyword>
<dbReference type="PRINTS" id="PR00605">
    <property type="entry name" value="CYTCHROMECIC"/>
</dbReference>
<evidence type="ECO:0000256" key="8">
    <source>
        <dbReference type="ARBA" id="ARBA00022982"/>
    </source>
</evidence>
<feature type="signal peptide" evidence="14">
    <location>
        <begin position="1"/>
        <end position="24"/>
    </location>
</feature>
<feature type="binding site" description="covalent" evidence="11">
    <location>
        <position position="344"/>
    </location>
    <ligand>
        <name>heme c</name>
        <dbReference type="ChEBI" id="CHEBI:61717"/>
        <label>3</label>
    </ligand>
</feature>
<name>A0A1H1LC46_9GAMM</name>
<feature type="domain" description="Cytochrome c" evidence="15">
    <location>
        <begin position="33"/>
        <end position="136"/>
    </location>
</feature>
<reference evidence="17" key="1">
    <citation type="submission" date="2016-10" db="EMBL/GenBank/DDBJ databases">
        <authorList>
            <person name="Varghese N."/>
            <person name="Submissions S."/>
        </authorList>
    </citation>
    <scope>NUCLEOTIDE SEQUENCE [LARGE SCALE GENOMIC DNA]</scope>
    <source>
        <strain evidence="17">2SM5</strain>
    </source>
</reference>
<dbReference type="GO" id="GO:0020037">
    <property type="term" value="F:heme binding"/>
    <property type="evidence" value="ECO:0007669"/>
    <property type="project" value="InterPro"/>
</dbReference>
<keyword evidence="2" id="KW-0813">Transport</keyword>
<feature type="domain" description="Cytochrome c" evidence="15">
    <location>
        <begin position="173"/>
        <end position="282"/>
    </location>
</feature>
<sequence>MRHQLLMAAGLFLVGSMYGATAMAAETPDNQAQLIERGKYIARAADCMACHIGPDGTPFAGGKPTPTPLGDIVATNISSSKEFGIGEYSVEDLTGVLHDGKTPTGKHLYPAMPYPDYRGMTADDIEALQAYLQTVPAVEHAPEAETNLDFPFNMRFLMIGWNVINLDEEVTATDMDRGRYLVEHLAHCGTCHTPRDDLMGSDEGRYLAGAQLERWHAPNITSDETAGIGSWSNRQLADYFKHGQTGYLAQAAGPMGEAVHHSLQYLTDSDRMAIAAYLKTVPQIADDQQKHPVFDPQINRQLIGRDPVVIKATRFKPEELQSHGLKTEDIEDPDSAAGLYLQHCAGCHMEDGSGQPVSFYASLQGNTALRSANPRNLVAVILDGVAYNGATPRPLMPGFEGKLDNQQIAKVANYVRVEFGGHTSSNIDANQVDHIASGEQPVSGLIRYAPILAWLGVLVAVLLIIGLVWFFWARRRRQYAPRASRHTAHSKE</sequence>
<evidence type="ECO:0000256" key="5">
    <source>
        <dbReference type="ARBA" id="ARBA00022723"/>
    </source>
</evidence>
<dbReference type="SUPFAM" id="SSF46626">
    <property type="entry name" value="Cytochrome c"/>
    <property type="match status" value="3"/>
</dbReference>
<dbReference type="EMBL" id="LT629748">
    <property type="protein sequence ID" value="SDR72134.1"/>
    <property type="molecule type" value="Genomic_DNA"/>
</dbReference>
<keyword evidence="9 12" id="KW-0408">Iron</keyword>
<evidence type="ECO:0000256" key="6">
    <source>
        <dbReference type="ARBA" id="ARBA00022729"/>
    </source>
</evidence>
<organism evidence="16 17">
    <name type="scientific">Halopseudomonas litoralis</name>
    <dbReference type="NCBI Taxonomy" id="797277"/>
    <lineage>
        <taxon>Bacteria</taxon>
        <taxon>Pseudomonadati</taxon>
        <taxon>Pseudomonadota</taxon>
        <taxon>Gammaproteobacteria</taxon>
        <taxon>Pseudomonadales</taxon>
        <taxon>Pseudomonadaceae</taxon>
        <taxon>Halopseudomonas</taxon>
    </lineage>
</organism>
<evidence type="ECO:0000256" key="13">
    <source>
        <dbReference type="SAM" id="Phobius"/>
    </source>
</evidence>
<evidence type="ECO:0000256" key="2">
    <source>
        <dbReference type="ARBA" id="ARBA00022448"/>
    </source>
</evidence>
<dbReference type="PROSITE" id="PS51007">
    <property type="entry name" value="CYTC"/>
    <property type="match status" value="3"/>
</dbReference>
<dbReference type="STRING" id="797277.SAMN05216198_0184"/>
<feature type="binding site" description="covalent" evidence="11">
    <location>
        <position position="188"/>
    </location>
    <ligand>
        <name>heme c</name>
        <dbReference type="ChEBI" id="CHEBI:61717"/>
        <label>2</label>
    </ligand>
</feature>
<evidence type="ECO:0000256" key="9">
    <source>
        <dbReference type="ARBA" id="ARBA00023004"/>
    </source>
</evidence>
<keyword evidence="5 12" id="KW-0479">Metal-binding</keyword>
<keyword evidence="7" id="KW-0677">Repeat</keyword>
<dbReference type="InterPro" id="IPR008168">
    <property type="entry name" value="Cyt_C_IC"/>
</dbReference>
<evidence type="ECO:0000256" key="7">
    <source>
        <dbReference type="ARBA" id="ARBA00022737"/>
    </source>
</evidence>
<comment type="cofactor">
    <cofactor evidence="11">
        <name>heme c</name>
        <dbReference type="ChEBI" id="CHEBI:61717"/>
    </cofactor>
    <text evidence="11">Binds 3 heme c groups covalently per subunit.</text>
</comment>
<feature type="binding site" description="covalent" evidence="11">
    <location>
        <position position="47"/>
    </location>
    <ligand>
        <name>heme c</name>
        <dbReference type="ChEBI" id="CHEBI:61717"/>
        <label>1</label>
    </ligand>
</feature>
<evidence type="ECO:0000259" key="15">
    <source>
        <dbReference type="PROSITE" id="PS51007"/>
    </source>
</evidence>
<dbReference type="Pfam" id="PF00034">
    <property type="entry name" value="Cytochrom_C"/>
    <property type="match status" value="2"/>
</dbReference>
<protein>
    <submittedName>
        <fullName evidence="16">Cytochrome c, mono-and diheme variants</fullName>
    </submittedName>
</protein>
<dbReference type="GO" id="GO:0009055">
    <property type="term" value="F:electron transfer activity"/>
    <property type="evidence" value="ECO:0007669"/>
    <property type="project" value="InterPro"/>
</dbReference>
<dbReference type="Gene3D" id="1.10.760.10">
    <property type="entry name" value="Cytochrome c-like domain"/>
    <property type="match status" value="3"/>
</dbReference>
<proteinExistence type="predicted"/>
<evidence type="ECO:0000256" key="10">
    <source>
        <dbReference type="ARBA" id="ARBA00023136"/>
    </source>
</evidence>
<feature type="binding site" description="covalent" evidence="11">
    <location>
        <position position="50"/>
    </location>
    <ligand>
        <name>heme c</name>
        <dbReference type="ChEBI" id="CHEBI:61717"/>
        <label>1</label>
    </ligand>
</feature>
<dbReference type="GO" id="GO:0016614">
    <property type="term" value="F:oxidoreductase activity, acting on CH-OH group of donors"/>
    <property type="evidence" value="ECO:0007669"/>
    <property type="project" value="InterPro"/>
</dbReference>
<feature type="binding site" description="covalent" evidence="11">
    <location>
        <position position="347"/>
    </location>
    <ligand>
        <name>heme c</name>
        <dbReference type="ChEBI" id="CHEBI:61717"/>
        <label>3</label>
    </ligand>
</feature>
<dbReference type="PIRSF" id="PIRSF000018">
    <property type="entry name" value="Mb_ADH_cyt_c"/>
    <property type="match status" value="1"/>
</dbReference>
<feature type="binding site" description="axial binding residue" evidence="12">
    <location>
        <position position="348"/>
    </location>
    <ligand>
        <name>heme c</name>
        <dbReference type="ChEBI" id="CHEBI:61717"/>
        <label>3</label>
    </ligand>
    <ligandPart>
        <name>Fe</name>
        <dbReference type="ChEBI" id="CHEBI:18248"/>
    </ligandPart>
</feature>
<evidence type="ECO:0000256" key="4">
    <source>
        <dbReference type="ARBA" id="ARBA00022617"/>
    </source>
</evidence>
<dbReference type="InterPro" id="IPR036909">
    <property type="entry name" value="Cyt_c-like_dom_sf"/>
</dbReference>
<evidence type="ECO:0000256" key="3">
    <source>
        <dbReference type="ARBA" id="ARBA00022475"/>
    </source>
</evidence>
<keyword evidence="4 11" id="KW-0349">Heme</keyword>